<dbReference type="InterPro" id="IPR013766">
    <property type="entry name" value="Thioredoxin_domain"/>
</dbReference>
<dbReference type="CDD" id="cd02968">
    <property type="entry name" value="SCO"/>
    <property type="match status" value="1"/>
</dbReference>
<proteinExistence type="inferred from homology"/>
<dbReference type="RefSeq" id="WP_188782967.1">
    <property type="nucleotide sequence ID" value="NZ_BMNI01000002.1"/>
</dbReference>
<dbReference type="Pfam" id="PF02630">
    <property type="entry name" value="SCO1-SenC"/>
    <property type="match status" value="1"/>
</dbReference>
<evidence type="ECO:0000256" key="3">
    <source>
        <dbReference type="SAM" id="SignalP"/>
    </source>
</evidence>
<name>A0ABQ2N778_9ACTN</name>
<comment type="similarity">
    <text evidence="1">Belongs to the SCO1/2 family.</text>
</comment>
<dbReference type="PROSITE" id="PS51257">
    <property type="entry name" value="PROKAR_LIPOPROTEIN"/>
    <property type="match status" value="1"/>
</dbReference>
<evidence type="ECO:0000313" key="6">
    <source>
        <dbReference type="Proteomes" id="UP000655410"/>
    </source>
</evidence>
<protein>
    <submittedName>
        <fullName evidence="5">Copper-binding protein</fullName>
    </submittedName>
</protein>
<dbReference type="EMBL" id="BMNI01000002">
    <property type="protein sequence ID" value="GGO86989.1"/>
    <property type="molecule type" value="Genomic_DNA"/>
</dbReference>
<dbReference type="PANTHER" id="PTHR12151:SF25">
    <property type="entry name" value="LINALOOL DEHYDRATASE_ISOMERASE DOMAIN-CONTAINING PROTEIN"/>
    <property type="match status" value="1"/>
</dbReference>
<dbReference type="SUPFAM" id="SSF52833">
    <property type="entry name" value="Thioredoxin-like"/>
    <property type="match status" value="1"/>
</dbReference>
<dbReference type="PANTHER" id="PTHR12151">
    <property type="entry name" value="ELECTRON TRANSPORT PROTIN SCO1/SENC FAMILY MEMBER"/>
    <property type="match status" value="1"/>
</dbReference>
<gene>
    <name evidence="5" type="ORF">GCM10011584_10530</name>
</gene>
<evidence type="ECO:0000256" key="1">
    <source>
        <dbReference type="ARBA" id="ARBA00010996"/>
    </source>
</evidence>
<dbReference type="InterPro" id="IPR036249">
    <property type="entry name" value="Thioredoxin-like_sf"/>
</dbReference>
<dbReference type="Proteomes" id="UP000655410">
    <property type="component" value="Unassembled WGS sequence"/>
</dbReference>
<keyword evidence="2" id="KW-0186">Copper</keyword>
<comment type="caution">
    <text evidence="5">The sequence shown here is derived from an EMBL/GenBank/DDBJ whole genome shotgun (WGS) entry which is preliminary data.</text>
</comment>
<feature type="signal peptide" evidence="3">
    <location>
        <begin position="1"/>
        <end position="26"/>
    </location>
</feature>
<evidence type="ECO:0000259" key="4">
    <source>
        <dbReference type="PROSITE" id="PS51352"/>
    </source>
</evidence>
<dbReference type="InterPro" id="IPR003782">
    <property type="entry name" value="SCO1/SenC"/>
</dbReference>
<sequence>MPEPRMRRLGLAASGAALVLALSACASTPTAGGPFHGSKVPNPWQVPATSLTATTGSAYSFTKEAKPLTLVFFGYTNCPDVCSQEMADITSALVRIPKDQRKDVDVVFVTTDPKRDTVPVLARYLGAFDRRFVGVTSTYADLQALATKTFHVSFAKAGPGGQGTPDSDNPGRTGYLVEHNDETFAVQDGQVTAFWNRDVTPQQLAQDISSLLEE</sequence>
<feature type="chain" id="PRO_5046140839" evidence="3">
    <location>
        <begin position="27"/>
        <end position="214"/>
    </location>
</feature>
<reference evidence="6" key="1">
    <citation type="journal article" date="2019" name="Int. J. Syst. Evol. Microbiol.">
        <title>The Global Catalogue of Microorganisms (GCM) 10K type strain sequencing project: providing services to taxonomists for standard genome sequencing and annotation.</title>
        <authorList>
            <consortium name="The Broad Institute Genomics Platform"/>
            <consortium name="The Broad Institute Genome Sequencing Center for Infectious Disease"/>
            <person name="Wu L."/>
            <person name="Ma J."/>
        </authorList>
    </citation>
    <scope>NUCLEOTIDE SEQUENCE [LARGE SCALE GENOMIC DNA]</scope>
    <source>
        <strain evidence="6">CGMCC 4.7371</strain>
    </source>
</reference>
<evidence type="ECO:0000313" key="5">
    <source>
        <dbReference type="EMBL" id="GGO86989.1"/>
    </source>
</evidence>
<keyword evidence="6" id="KW-1185">Reference proteome</keyword>
<dbReference type="PROSITE" id="PS51352">
    <property type="entry name" value="THIOREDOXIN_2"/>
    <property type="match status" value="1"/>
</dbReference>
<feature type="domain" description="Thioredoxin" evidence="4">
    <location>
        <begin position="40"/>
        <end position="214"/>
    </location>
</feature>
<keyword evidence="3" id="KW-0732">Signal</keyword>
<organism evidence="5 6">
    <name type="scientific">Nocardioides phosphati</name>
    <dbReference type="NCBI Taxonomy" id="1867775"/>
    <lineage>
        <taxon>Bacteria</taxon>
        <taxon>Bacillati</taxon>
        <taxon>Actinomycetota</taxon>
        <taxon>Actinomycetes</taxon>
        <taxon>Propionibacteriales</taxon>
        <taxon>Nocardioidaceae</taxon>
        <taxon>Nocardioides</taxon>
    </lineage>
</organism>
<dbReference type="Gene3D" id="3.40.30.10">
    <property type="entry name" value="Glutaredoxin"/>
    <property type="match status" value="1"/>
</dbReference>
<evidence type="ECO:0000256" key="2">
    <source>
        <dbReference type="ARBA" id="ARBA00023008"/>
    </source>
</evidence>
<accession>A0ABQ2N778</accession>